<feature type="transmembrane region" description="Helical" evidence="2">
    <location>
        <begin position="268"/>
        <end position="286"/>
    </location>
</feature>
<dbReference type="AlphaFoldDB" id="A0A7C8M5K3"/>
<keyword evidence="2" id="KW-1133">Transmembrane helix</keyword>
<feature type="compositionally biased region" description="Basic residues" evidence="1">
    <location>
        <begin position="584"/>
        <end position="593"/>
    </location>
</feature>
<dbReference type="EMBL" id="JAADJZ010000016">
    <property type="protein sequence ID" value="KAF2869276.1"/>
    <property type="molecule type" value="Genomic_DNA"/>
</dbReference>
<keyword evidence="2" id="KW-0472">Membrane</keyword>
<keyword evidence="4" id="KW-1185">Reference proteome</keyword>
<evidence type="ECO:0000256" key="1">
    <source>
        <dbReference type="SAM" id="MobiDB-lite"/>
    </source>
</evidence>
<feature type="region of interest" description="Disordered" evidence="1">
    <location>
        <begin position="561"/>
        <end position="627"/>
    </location>
</feature>
<evidence type="ECO:0000313" key="4">
    <source>
        <dbReference type="Proteomes" id="UP000481861"/>
    </source>
</evidence>
<dbReference type="OrthoDB" id="10685175at2759"/>
<feature type="transmembrane region" description="Helical" evidence="2">
    <location>
        <begin position="306"/>
        <end position="326"/>
    </location>
</feature>
<keyword evidence="2" id="KW-0812">Transmembrane</keyword>
<sequence length="642" mass="72004">MSGYSTAAVRGRDNVFYFTPYPGTQFDPEPPPKPRLARYPHHTVPVPGKHTRIFRSKVRPTSGSVYDVRDTYPEEHVLRAQAKRDGVKKDDRKRKIPEGSRISLDALFAMAQVPEGDEALTEMQDEVLGVVREAVVGPWWIWRQLGEWTGEFWKRIQEAASDGAGSQPVPLMSDDAATPWAILLPVLLLLLVSISFPHFNPFSAATSSTPAVQHNATITIHPILGPTSTIFDPFTTILTSLSTLFLSIALSPVRLLFCSIPPSMLSILHNYIFLPATLLLNLHAHLGPLGNALLLALLYETRRYGHVAHAVALWYLVPLAGLEWCFGRAARAALRRAAWLLDIPATPPGMDFSQIPVIQTEGTKNKNVEKTWLGNKKLFYLIAKDNDAKPRKKSKTLVDMDNHQTPDQATFPSEALEAKEYAWACSSTHSAGMSAGFNSYNPVSIDSCFVCQTARHEYGKNTPKPAKGKRDRRIPVKDSGKTMDFILPDDVRMLQIDKKFFLDQYGTVKLRIQEHKIRGHKGQKTLQFGDPVNTGIQVIPRSQFLGVPIIPLQEINKEINGETQDEKSHEPDDDDTSEGDKPQPTKHYKRAKPQPKIPTKNDDDTSEDDKPLRKQIRKGKNVTGRPLLARCPSKRYSIWWIQ</sequence>
<name>A0A7C8M5K3_9PLEO</name>
<protein>
    <submittedName>
        <fullName evidence="3">Uncharacterized protein</fullName>
    </submittedName>
</protein>
<feature type="transmembrane region" description="Helical" evidence="2">
    <location>
        <begin position="180"/>
        <end position="199"/>
    </location>
</feature>
<evidence type="ECO:0000313" key="3">
    <source>
        <dbReference type="EMBL" id="KAF2869276.1"/>
    </source>
</evidence>
<reference evidence="3 4" key="1">
    <citation type="submission" date="2020-01" db="EMBL/GenBank/DDBJ databases">
        <authorList>
            <consortium name="DOE Joint Genome Institute"/>
            <person name="Haridas S."/>
            <person name="Albert R."/>
            <person name="Binder M."/>
            <person name="Bloem J."/>
            <person name="Labutti K."/>
            <person name="Salamov A."/>
            <person name="Andreopoulos B."/>
            <person name="Baker S.E."/>
            <person name="Barry K."/>
            <person name="Bills G."/>
            <person name="Bluhm B.H."/>
            <person name="Cannon C."/>
            <person name="Castanera R."/>
            <person name="Culley D.E."/>
            <person name="Daum C."/>
            <person name="Ezra D."/>
            <person name="Gonzalez J.B."/>
            <person name="Henrissat B."/>
            <person name="Kuo A."/>
            <person name="Liang C."/>
            <person name="Lipzen A."/>
            <person name="Lutzoni F."/>
            <person name="Magnuson J."/>
            <person name="Mondo S."/>
            <person name="Nolan M."/>
            <person name="Ohm R."/>
            <person name="Pangilinan J."/>
            <person name="Park H.-J.H."/>
            <person name="Ramirez L."/>
            <person name="Alfaro M."/>
            <person name="Sun H."/>
            <person name="Tritt A."/>
            <person name="Yoshinaga Y."/>
            <person name="Zwiers L.-H.L."/>
            <person name="Turgeon B.G."/>
            <person name="Goodwin S.B."/>
            <person name="Spatafora J.W."/>
            <person name="Crous P.W."/>
            <person name="Grigoriev I.V."/>
        </authorList>
    </citation>
    <scope>NUCLEOTIDE SEQUENCE [LARGE SCALE GENOMIC DNA]</scope>
    <source>
        <strain evidence="3 4">CBS 611.86</strain>
    </source>
</reference>
<comment type="caution">
    <text evidence="3">The sequence shown here is derived from an EMBL/GenBank/DDBJ whole genome shotgun (WGS) entry which is preliminary data.</text>
</comment>
<feature type="compositionally biased region" description="Basic and acidic residues" evidence="1">
    <location>
        <begin position="599"/>
        <end position="612"/>
    </location>
</feature>
<evidence type="ECO:0000256" key="2">
    <source>
        <dbReference type="SAM" id="Phobius"/>
    </source>
</evidence>
<organism evidence="3 4">
    <name type="scientific">Massariosphaeria phaeospora</name>
    <dbReference type="NCBI Taxonomy" id="100035"/>
    <lineage>
        <taxon>Eukaryota</taxon>
        <taxon>Fungi</taxon>
        <taxon>Dikarya</taxon>
        <taxon>Ascomycota</taxon>
        <taxon>Pezizomycotina</taxon>
        <taxon>Dothideomycetes</taxon>
        <taxon>Pleosporomycetidae</taxon>
        <taxon>Pleosporales</taxon>
        <taxon>Pleosporales incertae sedis</taxon>
        <taxon>Massariosphaeria</taxon>
    </lineage>
</organism>
<feature type="compositionally biased region" description="Basic and acidic residues" evidence="1">
    <location>
        <begin position="561"/>
        <end position="570"/>
    </location>
</feature>
<proteinExistence type="predicted"/>
<feature type="transmembrane region" description="Helical" evidence="2">
    <location>
        <begin position="234"/>
        <end position="256"/>
    </location>
</feature>
<accession>A0A7C8M5K3</accession>
<dbReference type="Proteomes" id="UP000481861">
    <property type="component" value="Unassembled WGS sequence"/>
</dbReference>
<gene>
    <name evidence="3" type="ORF">BDV95DRAFT_608842</name>
</gene>